<evidence type="ECO:0000256" key="13">
    <source>
        <dbReference type="ARBA" id="ARBA00023098"/>
    </source>
</evidence>
<protein>
    <recommendedName>
        <fullName evidence="17">Short/branched chain specific acyl-CoA dehydrogenase, mitochondrial</fullName>
        <ecNumber evidence="16">1.3.8.5</ecNumber>
    </recommendedName>
    <alternativeName>
        <fullName evidence="19">2-methyl branched chain acyl-CoA dehydrogenase</fullName>
    </alternativeName>
    <alternativeName>
        <fullName evidence="18">2-methylbutyryl-coenzyme A dehydrogenase</fullName>
    </alternativeName>
</protein>
<dbReference type="GO" id="GO:0006631">
    <property type="term" value="P:fatty acid metabolic process"/>
    <property type="evidence" value="ECO:0007669"/>
    <property type="project" value="UniProtKB-KW"/>
</dbReference>
<comment type="catalytic activity">
    <reaction evidence="24">
        <text>hexanoyl-CoA + oxidized [electron-transfer flavoprotein] + H(+) = (2E)-hexenoyl-CoA + reduced [electron-transfer flavoprotein]</text>
        <dbReference type="Rhea" id="RHEA:43464"/>
        <dbReference type="Rhea" id="RHEA-COMP:10685"/>
        <dbReference type="Rhea" id="RHEA-COMP:10686"/>
        <dbReference type="ChEBI" id="CHEBI:15378"/>
        <dbReference type="ChEBI" id="CHEBI:57692"/>
        <dbReference type="ChEBI" id="CHEBI:58307"/>
        <dbReference type="ChEBI" id="CHEBI:62077"/>
        <dbReference type="ChEBI" id="CHEBI:62620"/>
    </reaction>
    <physiologicalReaction direction="left-to-right" evidence="24">
        <dbReference type="Rhea" id="RHEA:43465"/>
    </physiologicalReaction>
</comment>
<accession>A0A3N4HPF6</accession>
<evidence type="ECO:0000256" key="21">
    <source>
        <dbReference type="ARBA" id="ARBA00048307"/>
    </source>
</evidence>
<dbReference type="InterPro" id="IPR009100">
    <property type="entry name" value="AcylCoA_DH/oxidase_NM_dom_sf"/>
</dbReference>
<evidence type="ECO:0000256" key="14">
    <source>
        <dbReference type="ARBA" id="ARBA00023128"/>
    </source>
</evidence>
<comment type="catalytic activity">
    <reaction evidence="20">
        <text>2-methylbutanoyl-CoA + oxidized [electron-transfer flavoprotein] + H(+) = (2E)-2-methylbut-2-enoyl-CoA + reduced [electron-transfer flavoprotein]</text>
        <dbReference type="Rhea" id="RHEA:43780"/>
        <dbReference type="Rhea" id="RHEA-COMP:10685"/>
        <dbReference type="Rhea" id="RHEA-COMP:10686"/>
        <dbReference type="ChEBI" id="CHEBI:15378"/>
        <dbReference type="ChEBI" id="CHEBI:57336"/>
        <dbReference type="ChEBI" id="CHEBI:57337"/>
        <dbReference type="ChEBI" id="CHEBI:57692"/>
        <dbReference type="ChEBI" id="CHEBI:58307"/>
        <dbReference type="EC" id="1.3.8.5"/>
    </reaction>
    <physiologicalReaction direction="left-to-right" evidence="20">
        <dbReference type="Rhea" id="RHEA:43781"/>
    </physiologicalReaction>
</comment>
<evidence type="ECO:0000256" key="16">
    <source>
        <dbReference type="ARBA" id="ARBA00039036"/>
    </source>
</evidence>
<dbReference type="GO" id="GO:0046395">
    <property type="term" value="P:carboxylic acid catabolic process"/>
    <property type="evidence" value="ECO:0007669"/>
    <property type="project" value="UniProtKB-ARBA"/>
</dbReference>
<evidence type="ECO:0000313" key="31">
    <source>
        <dbReference type="EMBL" id="RPA73931.1"/>
    </source>
</evidence>
<dbReference type="FunFam" id="1.10.540.10:FF:000012">
    <property type="entry name" value="Acyl-CoA dehydrogenase short/branched chain"/>
    <property type="match status" value="1"/>
</dbReference>
<dbReference type="Pfam" id="PF00441">
    <property type="entry name" value="Acyl-CoA_dh_1"/>
    <property type="match status" value="1"/>
</dbReference>
<evidence type="ECO:0000256" key="27">
    <source>
        <dbReference type="RuleBase" id="RU362125"/>
    </source>
</evidence>
<dbReference type="InterPro" id="IPR037069">
    <property type="entry name" value="AcylCoA_DH/ox_N_sf"/>
</dbReference>
<evidence type="ECO:0000259" key="28">
    <source>
        <dbReference type="Pfam" id="PF00441"/>
    </source>
</evidence>
<dbReference type="PANTHER" id="PTHR43884:SF1">
    <property type="entry name" value="SHORT_BRANCHED CHAIN SPECIFIC ACYL-COA DEHYDROGENASE, MITOCHONDRIAL"/>
    <property type="match status" value="1"/>
</dbReference>
<dbReference type="InterPro" id="IPR006091">
    <property type="entry name" value="Acyl-CoA_Oxase/DH_mid-dom"/>
</dbReference>
<evidence type="ECO:0000256" key="9">
    <source>
        <dbReference type="ARBA" id="ARBA00022832"/>
    </source>
</evidence>
<dbReference type="PANTHER" id="PTHR43884">
    <property type="entry name" value="ACYL-COA DEHYDROGENASE"/>
    <property type="match status" value="1"/>
</dbReference>
<comment type="catalytic activity">
    <reaction evidence="22">
        <text>(2R)-2-methylbutanoyl-CoA + oxidized [electron-transfer flavoprotein] + H(+) = ethylacryloyl-CoA + reduced [electron-transfer flavoprotein]</text>
        <dbReference type="Rhea" id="RHEA:65296"/>
        <dbReference type="Rhea" id="RHEA-COMP:10685"/>
        <dbReference type="Rhea" id="RHEA-COMP:10686"/>
        <dbReference type="ChEBI" id="CHEBI:15378"/>
        <dbReference type="ChEBI" id="CHEBI:57692"/>
        <dbReference type="ChEBI" id="CHEBI:58307"/>
        <dbReference type="ChEBI" id="CHEBI:156439"/>
        <dbReference type="ChEBI" id="CHEBI:156440"/>
    </reaction>
    <physiologicalReaction direction="left-to-right" evidence="22">
        <dbReference type="Rhea" id="RHEA:65297"/>
    </physiologicalReaction>
</comment>
<feature type="domain" description="Acyl-CoA oxidase/dehydrogenase middle" evidence="29">
    <location>
        <begin position="169"/>
        <end position="266"/>
    </location>
</feature>
<dbReference type="GO" id="GO:0005759">
    <property type="term" value="C:mitochondrial matrix"/>
    <property type="evidence" value="ECO:0007669"/>
    <property type="project" value="UniProtKB-SubCell"/>
</dbReference>
<keyword evidence="32" id="KW-1185">Reference proteome</keyword>
<dbReference type="Pfam" id="PF02771">
    <property type="entry name" value="Acyl-CoA_dh_N"/>
    <property type="match status" value="1"/>
</dbReference>
<sequence length="443" mass="47883">MSAFRSLSATALRACARPLAVSRPAIRAATVTRSLGAIRTFTSDALPTPIFHLTETESMLAETVDRYSKDTILPKVRDMDEAEMMDPTVVSGLFENGLMGVEIPEEYGGAGMGFGEAVLAVEYLAKVDPSVSVMCDVHNTLVNTVFLKYGTEAIKKEFLPRLATSDVGSFCLSEPASGSDAFALQTKAKLSEDGSHYILNGSKSWITNAYEAGVFIVFANVAPEKGYKGITAFIVEKGQEGFEIAKKEKKLGIKASSTCQLTFDDVKVPKDRVLGEVGKGYKIAISILNEGRIGIAAQMIGLAQGAFDNAVDYVFNDRKQFGQSIGDFQGLQFQIAQARVEIEAARALVYNAVRVKQSTDALTAAGESNKGFVQEAAMAKLYASQVAQKVAGSAIEWMGGMGFVREGLAEKFWRDSKIGAIYEGTSNIQLQTIAKLLQKEYKR</sequence>
<keyword evidence="7 27" id="KW-0285">Flavoprotein</keyword>
<dbReference type="STRING" id="1160509.A0A3N4HPF6"/>
<evidence type="ECO:0000256" key="26">
    <source>
        <dbReference type="ARBA" id="ARBA00051903"/>
    </source>
</evidence>
<evidence type="ECO:0000313" key="32">
    <source>
        <dbReference type="Proteomes" id="UP000275078"/>
    </source>
</evidence>
<reference evidence="31 32" key="1">
    <citation type="journal article" date="2018" name="Nat. Ecol. Evol.">
        <title>Pezizomycetes genomes reveal the molecular basis of ectomycorrhizal truffle lifestyle.</title>
        <authorList>
            <person name="Murat C."/>
            <person name="Payen T."/>
            <person name="Noel B."/>
            <person name="Kuo A."/>
            <person name="Morin E."/>
            <person name="Chen J."/>
            <person name="Kohler A."/>
            <person name="Krizsan K."/>
            <person name="Balestrini R."/>
            <person name="Da Silva C."/>
            <person name="Montanini B."/>
            <person name="Hainaut M."/>
            <person name="Levati E."/>
            <person name="Barry K.W."/>
            <person name="Belfiori B."/>
            <person name="Cichocki N."/>
            <person name="Clum A."/>
            <person name="Dockter R.B."/>
            <person name="Fauchery L."/>
            <person name="Guy J."/>
            <person name="Iotti M."/>
            <person name="Le Tacon F."/>
            <person name="Lindquist E.A."/>
            <person name="Lipzen A."/>
            <person name="Malagnac F."/>
            <person name="Mello A."/>
            <person name="Molinier V."/>
            <person name="Miyauchi S."/>
            <person name="Poulain J."/>
            <person name="Riccioni C."/>
            <person name="Rubini A."/>
            <person name="Sitrit Y."/>
            <person name="Splivallo R."/>
            <person name="Traeger S."/>
            <person name="Wang M."/>
            <person name="Zifcakova L."/>
            <person name="Wipf D."/>
            <person name="Zambonelli A."/>
            <person name="Paolocci F."/>
            <person name="Nowrousian M."/>
            <person name="Ottonello S."/>
            <person name="Baldrian P."/>
            <person name="Spatafora J.W."/>
            <person name="Henrissat B."/>
            <person name="Nagy L.G."/>
            <person name="Aury J.M."/>
            <person name="Wincker P."/>
            <person name="Grigoriev I.V."/>
            <person name="Bonfante P."/>
            <person name="Martin F.M."/>
        </authorList>
    </citation>
    <scope>NUCLEOTIDE SEQUENCE [LARGE SCALE GENOMIC DNA]</scope>
    <source>
        <strain evidence="31 32">RN42</strain>
    </source>
</reference>
<comment type="similarity">
    <text evidence="4 27">Belongs to the acyl-CoA dehydrogenase family.</text>
</comment>
<dbReference type="PROSITE" id="PS00072">
    <property type="entry name" value="ACYL_COA_DH_1"/>
    <property type="match status" value="1"/>
</dbReference>
<keyword evidence="8 27" id="KW-0274">FAD</keyword>
<evidence type="ECO:0000256" key="15">
    <source>
        <dbReference type="ARBA" id="ARBA00037895"/>
    </source>
</evidence>
<dbReference type="Gene3D" id="2.40.110.10">
    <property type="entry name" value="Butyryl-CoA Dehydrogenase, subunit A, domain 2"/>
    <property type="match status" value="1"/>
</dbReference>
<evidence type="ECO:0000256" key="17">
    <source>
        <dbReference type="ARBA" id="ARBA00039850"/>
    </source>
</evidence>
<evidence type="ECO:0000256" key="18">
    <source>
        <dbReference type="ARBA" id="ARBA00041537"/>
    </source>
</evidence>
<evidence type="ECO:0000256" key="7">
    <source>
        <dbReference type="ARBA" id="ARBA00022630"/>
    </source>
</evidence>
<evidence type="ECO:0000256" key="22">
    <source>
        <dbReference type="ARBA" id="ARBA00048592"/>
    </source>
</evidence>
<dbReference type="Proteomes" id="UP000275078">
    <property type="component" value="Unassembled WGS sequence"/>
</dbReference>
<keyword evidence="13" id="KW-0443">Lipid metabolism</keyword>
<dbReference type="InterPro" id="IPR006089">
    <property type="entry name" value="Acyl-CoA_DH_CS"/>
</dbReference>
<evidence type="ECO:0000256" key="20">
    <source>
        <dbReference type="ARBA" id="ARBA00048235"/>
    </source>
</evidence>
<evidence type="ECO:0000256" key="3">
    <source>
        <dbReference type="ARBA" id="ARBA00005198"/>
    </source>
</evidence>
<evidence type="ECO:0000256" key="2">
    <source>
        <dbReference type="ARBA" id="ARBA00004305"/>
    </source>
</evidence>
<keyword evidence="9" id="KW-0276">Fatty acid metabolism</keyword>
<evidence type="ECO:0000256" key="4">
    <source>
        <dbReference type="ARBA" id="ARBA00009347"/>
    </source>
</evidence>
<evidence type="ECO:0000256" key="19">
    <source>
        <dbReference type="ARBA" id="ARBA00042821"/>
    </source>
</evidence>
<evidence type="ECO:0000256" key="24">
    <source>
        <dbReference type="ARBA" id="ARBA00049192"/>
    </source>
</evidence>
<dbReference type="GO" id="GO:0050660">
    <property type="term" value="F:flavin adenine dinucleotide binding"/>
    <property type="evidence" value="ECO:0007669"/>
    <property type="project" value="InterPro"/>
</dbReference>
<dbReference type="SUPFAM" id="SSF47203">
    <property type="entry name" value="Acyl-CoA dehydrogenase C-terminal domain-like"/>
    <property type="match status" value="1"/>
</dbReference>
<keyword evidence="14" id="KW-0496">Mitochondrion</keyword>
<dbReference type="InterPro" id="IPR009075">
    <property type="entry name" value="AcylCo_DH/oxidase_C"/>
</dbReference>
<feature type="domain" description="Acyl-CoA dehydrogenase/oxidase N-terminal" evidence="30">
    <location>
        <begin position="54"/>
        <end position="164"/>
    </location>
</feature>
<dbReference type="InterPro" id="IPR046373">
    <property type="entry name" value="Acyl-CoA_Oxase/DH_mid-dom_sf"/>
</dbReference>
<dbReference type="FunFam" id="2.40.110.10:FF:000001">
    <property type="entry name" value="Acyl-CoA dehydrogenase, mitochondrial"/>
    <property type="match status" value="1"/>
</dbReference>
<feature type="domain" description="Acyl-CoA dehydrogenase/oxidase C-terminal" evidence="28">
    <location>
        <begin position="278"/>
        <end position="435"/>
    </location>
</feature>
<comment type="catalytic activity">
    <reaction evidence="23">
        <text>butanoyl-CoA + oxidized [electron-transfer flavoprotein] + H(+) = (2E)-butenoyl-CoA + reduced [electron-transfer flavoprotein]</text>
        <dbReference type="Rhea" id="RHEA:24004"/>
        <dbReference type="Rhea" id="RHEA-COMP:10685"/>
        <dbReference type="Rhea" id="RHEA-COMP:10686"/>
        <dbReference type="ChEBI" id="CHEBI:15378"/>
        <dbReference type="ChEBI" id="CHEBI:57332"/>
        <dbReference type="ChEBI" id="CHEBI:57371"/>
        <dbReference type="ChEBI" id="CHEBI:57692"/>
        <dbReference type="ChEBI" id="CHEBI:58307"/>
    </reaction>
    <physiologicalReaction direction="left-to-right" evidence="23">
        <dbReference type="Rhea" id="RHEA:24005"/>
    </physiologicalReaction>
</comment>
<evidence type="ECO:0000256" key="8">
    <source>
        <dbReference type="ARBA" id="ARBA00022827"/>
    </source>
</evidence>
<name>A0A3N4HPF6_ASCIM</name>
<comment type="subunit">
    <text evidence="5">Homotetramer.</text>
</comment>
<comment type="catalytic activity">
    <reaction evidence="25">
        <text>(2S)-2-methylbutanoyl-CoA + oxidized [electron-transfer flavoprotein] + H(+) = (2E)-2-methylbut-2-enoyl-CoA + reduced [electron-transfer flavoprotein]</text>
        <dbReference type="Rhea" id="RHEA:48256"/>
        <dbReference type="Rhea" id="RHEA-COMP:10685"/>
        <dbReference type="Rhea" id="RHEA-COMP:10686"/>
        <dbReference type="ChEBI" id="CHEBI:15378"/>
        <dbReference type="ChEBI" id="CHEBI:57337"/>
        <dbReference type="ChEBI" id="CHEBI:57692"/>
        <dbReference type="ChEBI" id="CHEBI:58307"/>
        <dbReference type="ChEBI" id="CHEBI:88166"/>
    </reaction>
    <physiologicalReaction direction="left-to-right" evidence="25">
        <dbReference type="Rhea" id="RHEA:48257"/>
    </physiologicalReaction>
</comment>
<gene>
    <name evidence="31" type="ORF">BJ508DRAFT_418831</name>
</gene>
<dbReference type="Gene3D" id="1.20.140.10">
    <property type="entry name" value="Butyryl-CoA Dehydrogenase, subunit A, domain 3"/>
    <property type="match status" value="1"/>
</dbReference>
<comment type="subcellular location">
    <subcellularLocation>
        <location evidence="2">Mitochondrion matrix</location>
    </subcellularLocation>
</comment>
<dbReference type="FunFam" id="1.20.140.10:FF:000002">
    <property type="entry name" value="Acyl-CoA dehydrogenase short/branched chain"/>
    <property type="match status" value="1"/>
</dbReference>
<organism evidence="31 32">
    <name type="scientific">Ascobolus immersus RN42</name>
    <dbReference type="NCBI Taxonomy" id="1160509"/>
    <lineage>
        <taxon>Eukaryota</taxon>
        <taxon>Fungi</taxon>
        <taxon>Dikarya</taxon>
        <taxon>Ascomycota</taxon>
        <taxon>Pezizomycotina</taxon>
        <taxon>Pezizomycetes</taxon>
        <taxon>Pezizales</taxon>
        <taxon>Ascobolaceae</taxon>
        <taxon>Ascobolus</taxon>
    </lineage>
</organism>
<dbReference type="InterPro" id="IPR036250">
    <property type="entry name" value="AcylCo_DH-like_C"/>
</dbReference>
<evidence type="ECO:0000256" key="11">
    <source>
        <dbReference type="ARBA" id="ARBA00022990"/>
    </source>
</evidence>
<dbReference type="OrthoDB" id="10262177at2759"/>
<dbReference type="AlphaFoldDB" id="A0A3N4HPF6"/>
<evidence type="ECO:0000256" key="1">
    <source>
        <dbReference type="ARBA" id="ARBA00001974"/>
    </source>
</evidence>
<keyword evidence="12 27" id="KW-0560">Oxidoreductase</keyword>
<evidence type="ECO:0000256" key="25">
    <source>
        <dbReference type="ARBA" id="ARBA00049552"/>
    </source>
</evidence>
<comment type="catalytic activity">
    <reaction evidence="26">
        <text>2-methylpropanoyl-CoA + oxidized [electron-transfer flavoprotein] + H(+) = 2-methylpropenoyl-CoA + reduced [electron-transfer flavoprotein]</text>
        <dbReference type="Rhea" id="RHEA:44180"/>
        <dbReference type="Rhea" id="RHEA-COMP:10685"/>
        <dbReference type="Rhea" id="RHEA-COMP:10686"/>
        <dbReference type="ChEBI" id="CHEBI:15378"/>
        <dbReference type="ChEBI" id="CHEBI:57338"/>
        <dbReference type="ChEBI" id="CHEBI:57692"/>
        <dbReference type="ChEBI" id="CHEBI:58307"/>
        <dbReference type="ChEBI" id="CHEBI:62500"/>
    </reaction>
    <physiologicalReaction direction="left-to-right" evidence="26">
        <dbReference type="Rhea" id="RHEA:44181"/>
    </physiologicalReaction>
</comment>
<dbReference type="EMBL" id="ML119806">
    <property type="protein sequence ID" value="RPA73931.1"/>
    <property type="molecule type" value="Genomic_DNA"/>
</dbReference>
<keyword evidence="11" id="KW-0007">Acetylation</keyword>
<evidence type="ECO:0000259" key="30">
    <source>
        <dbReference type="Pfam" id="PF02771"/>
    </source>
</evidence>
<keyword evidence="6" id="KW-0597">Phosphoprotein</keyword>
<dbReference type="InterPro" id="IPR013786">
    <property type="entry name" value="AcylCoA_DH/ox_N"/>
</dbReference>
<dbReference type="SUPFAM" id="SSF56645">
    <property type="entry name" value="Acyl-CoA dehydrogenase NM domain-like"/>
    <property type="match status" value="1"/>
</dbReference>
<comment type="catalytic activity">
    <reaction evidence="21">
        <text>valproyl-CoA + oxidized [electron-transfer flavoprotein] + H(+) = (2E)-2-propylpent-2-enoyl-CoA + reduced [electron-transfer flavoprotein]</text>
        <dbReference type="Rhea" id="RHEA:65344"/>
        <dbReference type="Rhea" id="RHEA-COMP:10685"/>
        <dbReference type="Rhea" id="RHEA-COMP:10686"/>
        <dbReference type="ChEBI" id="CHEBI:15378"/>
        <dbReference type="ChEBI" id="CHEBI:57692"/>
        <dbReference type="ChEBI" id="CHEBI:58307"/>
        <dbReference type="ChEBI" id="CHEBI:156457"/>
        <dbReference type="ChEBI" id="CHEBI:156458"/>
    </reaction>
    <physiologicalReaction direction="left-to-right" evidence="21">
        <dbReference type="Rhea" id="RHEA:65345"/>
    </physiologicalReaction>
</comment>
<dbReference type="Pfam" id="PF02770">
    <property type="entry name" value="Acyl-CoA_dh_M"/>
    <property type="match status" value="1"/>
</dbReference>
<evidence type="ECO:0000256" key="6">
    <source>
        <dbReference type="ARBA" id="ARBA00022553"/>
    </source>
</evidence>
<dbReference type="GO" id="GO:0003853">
    <property type="term" value="F:short-chain 2-methyl fatty acyl-CoA dehydrogenase activity"/>
    <property type="evidence" value="ECO:0007669"/>
    <property type="project" value="UniProtKB-EC"/>
</dbReference>
<evidence type="ECO:0000256" key="12">
    <source>
        <dbReference type="ARBA" id="ARBA00023002"/>
    </source>
</evidence>
<evidence type="ECO:0000256" key="5">
    <source>
        <dbReference type="ARBA" id="ARBA00011881"/>
    </source>
</evidence>
<evidence type="ECO:0000256" key="23">
    <source>
        <dbReference type="ARBA" id="ARBA00049096"/>
    </source>
</evidence>
<dbReference type="PROSITE" id="PS00073">
    <property type="entry name" value="ACYL_COA_DH_2"/>
    <property type="match status" value="1"/>
</dbReference>
<comment type="cofactor">
    <cofactor evidence="1 27">
        <name>FAD</name>
        <dbReference type="ChEBI" id="CHEBI:57692"/>
    </cofactor>
</comment>
<dbReference type="EC" id="1.3.8.5" evidence="16"/>
<evidence type="ECO:0000256" key="10">
    <source>
        <dbReference type="ARBA" id="ARBA00022946"/>
    </source>
</evidence>
<comment type="pathway">
    <text evidence="3">Lipid metabolism; mitochondrial fatty acid beta-oxidation.</text>
</comment>
<dbReference type="Gene3D" id="1.10.540.10">
    <property type="entry name" value="Acyl-CoA dehydrogenase/oxidase, N-terminal domain"/>
    <property type="match status" value="1"/>
</dbReference>
<evidence type="ECO:0000259" key="29">
    <source>
        <dbReference type="Pfam" id="PF02770"/>
    </source>
</evidence>
<keyword evidence="10" id="KW-0809">Transit peptide</keyword>
<comment type="pathway">
    <text evidence="15">Amino-acid degradation; L-isoleucine degradation.</text>
</comment>
<proteinExistence type="inferred from homology"/>